<evidence type="ECO:0008006" key="4">
    <source>
        <dbReference type="Google" id="ProtNLM"/>
    </source>
</evidence>
<evidence type="ECO:0000313" key="3">
    <source>
        <dbReference type="Proteomes" id="UP000032680"/>
    </source>
</evidence>
<dbReference type="Proteomes" id="UP000032680">
    <property type="component" value="Unassembled WGS sequence"/>
</dbReference>
<evidence type="ECO:0000256" key="1">
    <source>
        <dbReference type="SAM" id="MobiDB-lite"/>
    </source>
</evidence>
<dbReference type="OrthoDB" id="7261535at2"/>
<dbReference type="EMBL" id="BANB01000271">
    <property type="protein sequence ID" value="GAN77270.1"/>
    <property type="molecule type" value="Genomic_DNA"/>
</dbReference>
<keyword evidence="3" id="KW-1185">Reference proteome</keyword>
<dbReference type="AlphaFoldDB" id="A0A0D6P682"/>
<reference evidence="2 3" key="1">
    <citation type="submission" date="2012-11" db="EMBL/GenBank/DDBJ databases">
        <title>Whole genome sequence of Acidisphaera rubrifaciens HS-AP3.</title>
        <authorList>
            <person name="Azuma Y."/>
            <person name="Higashiura N."/>
            <person name="Hirakawa H."/>
            <person name="Matsushita K."/>
        </authorList>
    </citation>
    <scope>NUCLEOTIDE SEQUENCE [LARGE SCALE GENOMIC DNA]</scope>
    <source>
        <strain evidence="2 3">HS-AP3</strain>
    </source>
</reference>
<accession>A0A0D6P682</accession>
<evidence type="ECO:0000313" key="2">
    <source>
        <dbReference type="EMBL" id="GAN77270.1"/>
    </source>
</evidence>
<feature type="region of interest" description="Disordered" evidence="1">
    <location>
        <begin position="1"/>
        <end position="22"/>
    </location>
</feature>
<dbReference type="InterPro" id="IPR017467">
    <property type="entry name" value="CHP03016_PEP-CTERM"/>
</dbReference>
<organism evidence="2 3">
    <name type="scientific">Acidisphaera rubrifaciens HS-AP3</name>
    <dbReference type="NCBI Taxonomy" id="1231350"/>
    <lineage>
        <taxon>Bacteria</taxon>
        <taxon>Pseudomonadati</taxon>
        <taxon>Pseudomonadota</taxon>
        <taxon>Alphaproteobacteria</taxon>
        <taxon>Acetobacterales</taxon>
        <taxon>Acetobacteraceae</taxon>
        <taxon>Acidisphaera</taxon>
    </lineage>
</organism>
<name>A0A0D6P682_9PROT</name>
<proteinExistence type="predicted"/>
<comment type="caution">
    <text evidence="2">The sequence shown here is derived from an EMBL/GenBank/DDBJ whole genome shotgun (WGS) entry which is preliminary data.</text>
</comment>
<sequence>MAEQSPGPPAPTDARLGLPPTGTSVWLPDLRESVGQSLGLGAPPQPGWQVTPEIGVQEIYTDNVLQTPTDHRADYITQMVPGVRVNADTPRLQLNGVYDPILQYFARTPSQNDIAQQLNAQALVTLVPELLFVDVRGYATQQPSFGGYAPSGPLNINSITRIQDTSFTVAPYLLHRFGSIGTAEIGYAYSVTDQTGNTTSLASSLGGAPVTATSPLLPTFQSGLLTTQEEHAVFTTGQMLARLQSRTLLDAVQYGGTLESGYNNLATETLTYAVTRRFAVAATGGYENISFNGTPSVRISDAVWRIGASLAAGPDRTLTVAYGHQYGFNAPELALDYAVTPRTKLIARYSEALTSTAQDLQNFVANSSVDAYGNSIDPVTQAPLLTTNSFFAINNNLVRQRTASATLLHQRDRDTFLLSFLDESQTLVATQGIAGYAQSGYSASATWVHELTPLWTSRATVQYGELTTTGAFSEKQGIFTVDVALTRALSETTTLTFEYWLTNATDTVPINRVVQSVFLVGVRKVFR</sequence>
<gene>
    <name evidence="2" type="ORF">Asru_0271_04</name>
</gene>
<protein>
    <recommendedName>
        <fullName evidence="4">TIGR03016 family PEP-CTERM system-associated outer membrane protein</fullName>
    </recommendedName>
</protein>
<feature type="compositionally biased region" description="Pro residues" evidence="1">
    <location>
        <begin position="1"/>
        <end position="11"/>
    </location>
</feature>
<dbReference type="NCBIfam" id="TIGR03016">
    <property type="entry name" value="pepcterm_hypo_1"/>
    <property type="match status" value="1"/>
</dbReference>